<gene>
    <name evidence="1" type="ORF">BQ8794_230044</name>
</gene>
<reference evidence="2" key="1">
    <citation type="submission" date="2017-01" db="EMBL/GenBank/DDBJ databases">
        <authorList>
            <person name="Brunel B."/>
        </authorList>
    </citation>
    <scope>NUCLEOTIDE SEQUENCE [LARGE SCALE GENOMIC DNA]</scope>
</reference>
<accession>A0A1R3V763</accession>
<name>A0A1R3V763_9HYPH</name>
<dbReference type="Proteomes" id="UP000188388">
    <property type="component" value="Unassembled WGS sequence"/>
</dbReference>
<dbReference type="STRING" id="1631249.BQ8794_230044"/>
<proteinExistence type="predicted"/>
<evidence type="ECO:0000313" key="2">
    <source>
        <dbReference type="Proteomes" id="UP000188388"/>
    </source>
</evidence>
<dbReference type="EMBL" id="FTPD01000016">
    <property type="protein sequence ID" value="SIT55734.1"/>
    <property type="molecule type" value="Genomic_DNA"/>
</dbReference>
<dbReference type="AlphaFoldDB" id="A0A1R3V763"/>
<protein>
    <submittedName>
        <fullName evidence="1">Uncharacterized protein</fullName>
    </submittedName>
</protein>
<keyword evidence="2" id="KW-1185">Reference proteome</keyword>
<sequence length="44" mass="5343">MMAMQQLDPNWFIYSKWTFIFDHAALSCFRNLPDRFDVIPEFVT</sequence>
<organism evidence="1 2">
    <name type="scientific">Mesorhizobium prunaredense</name>
    <dbReference type="NCBI Taxonomy" id="1631249"/>
    <lineage>
        <taxon>Bacteria</taxon>
        <taxon>Pseudomonadati</taxon>
        <taxon>Pseudomonadota</taxon>
        <taxon>Alphaproteobacteria</taxon>
        <taxon>Hyphomicrobiales</taxon>
        <taxon>Phyllobacteriaceae</taxon>
        <taxon>Mesorhizobium</taxon>
    </lineage>
</organism>
<evidence type="ECO:0000313" key="1">
    <source>
        <dbReference type="EMBL" id="SIT55734.1"/>
    </source>
</evidence>